<dbReference type="EMBL" id="PNBA02000019">
    <property type="protein sequence ID" value="KAG6390384.1"/>
    <property type="molecule type" value="Genomic_DNA"/>
</dbReference>
<feature type="region of interest" description="Disordered" evidence="2">
    <location>
        <begin position="539"/>
        <end position="569"/>
    </location>
</feature>
<accession>A0A8X8WA21</accession>
<feature type="region of interest" description="Disordered" evidence="2">
    <location>
        <begin position="699"/>
        <end position="728"/>
    </location>
</feature>
<evidence type="ECO:0000256" key="2">
    <source>
        <dbReference type="SAM" id="MobiDB-lite"/>
    </source>
</evidence>
<dbReference type="Pfam" id="PF05178">
    <property type="entry name" value="Kri1"/>
    <property type="match status" value="1"/>
</dbReference>
<dbReference type="InterPro" id="IPR018034">
    <property type="entry name" value="Kri1"/>
</dbReference>
<dbReference type="Gene3D" id="2.60.40.420">
    <property type="entry name" value="Cupredoxins - blue copper proteins"/>
    <property type="match status" value="1"/>
</dbReference>
<dbReference type="GO" id="GO:0000447">
    <property type="term" value="P:endonucleolytic cleavage in ITS1 to separate SSU-rRNA from 5.8S rRNA and LSU-rRNA from tricistronic rRNA transcript (SSU-rRNA, 5.8S rRNA, LSU-rRNA)"/>
    <property type="evidence" value="ECO:0007669"/>
    <property type="project" value="TreeGrafter"/>
</dbReference>
<feature type="transmembrane region" description="Helical" evidence="3">
    <location>
        <begin position="88"/>
        <end position="108"/>
    </location>
</feature>
<dbReference type="GO" id="GO:0030686">
    <property type="term" value="C:90S preribosome"/>
    <property type="evidence" value="ECO:0007669"/>
    <property type="project" value="TreeGrafter"/>
</dbReference>
<keyword evidence="3" id="KW-0812">Transmembrane</keyword>
<feature type="compositionally biased region" description="Acidic residues" evidence="2">
    <location>
        <begin position="315"/>
        <end position="324"/>
    </location>
</feature>
<comment type="caution">
    <text evidence="5">The sequence shown here is derived from an EMBL/GenBank/DDBJ whole genome shotgun (WGS) entry which is preliminary data.</text>
</comment>
<evidence type="ECO:0000313" key="5">
    <source>
        <dbReference type="EMBL" id="KAG6390384.1"/>
    </source>
</evidence>
<evidence type="ECO:0000256" key="1">
    <source>
        <dbReference type="ARBA" id="ARBA00007473"/>
    </source>
</evidence>
<feature type="region of interest" description="Disordered" evidence="2">
    <location>
        <begin position="302"/>
        <end position="329"/>
    </location>
</feature>
<dbReference type="GO" id="GO:0005730">
    <property type="term" value="C:nucleolus"/>
    <property type="evidence" value="ECO:0007669"/>
    <property type="project" value="TreeGrafter"/>
</dbReference>
<dbReference type="InterPro" id="IPR024626">
    <property type="entry name" value="Kri1-like_C"/>
</dbReference>
<evidence type="ECO:0000259" key="4">
    <source>
        <dbReference type="Pfam" id="PF12936"/>
    </source>
</evidence>
<protein>
    <recommendedName>
        <fullName evidence="4">Kri1-like C-terminal domain-containing protein</fullName>
    </recommendedName>
</protein>
<feature type="compositionally biased region" description="Acidic residues" evidence="2">
    <location>
        <begin position="637"/>
        <end position="656"/>
    </location>
</feature>
<dbReference type="InterPro" id="IPR008972">
    <property type="entry name" value="Cupredoxin"/>
</dbReference>
<feature type="compositionally biased region" description="Acidic residues" evidence="2">
    <location>
        <begin position="362"/>
        <end position="371"/>
    </location>
</feature>
<dbReference type="Pfam" id="PF12936">
    <property type="entry name" value="Kri1_C"/>
    <property type="match status" value="1"/>
</dbReference>
<dbReference type="AlphaFoldDB" id="A0A8X8WA21"/>
<gene>
    <name evidence="5" type="ORF">SASPL_148118</name>
</gene>
<evidence type="ECO:0000256" key="3">
    <source>
        <dbReference type="SAM" id="Phobius"/>
    </source>
</evidence>
<feature type="region of interest" description="Disordered" evidence="2">
    <location>
        <begin position="351"/>
        <end position="470"/>
    </location>
</feature>
<dbReference type="Proteomes" id="UP000298416">
    <property type="component" value="Unassembled WGS sequence"/>
</dbReference>
<feature type="compositionally biased region" description="Acidic residues" evidence="2">
    <location>
        <begin position="401"/>
        <end position="410"/>
    </location>
</feature>
<name>A0A8X8WA21_SALSN</name>
<feature type="region of interest" description="Disordered" evidence="2">
    <location>
        <begin position="810"/>
        <end position="895"/>
    </location>
</feature>
<reference evidence="5" key="2">
    <citation type="submission" date="2020-08" db="EMBL/GenBank/DDBJ databases">
        <title>Plant Genome Project.</title>
        <authorList>
            <person name="Zhang R.-G."/>
        </authorList>
    </citation>
    <scope>NUCLEOTIDE SEQUENCE</scope>
    <source>
        <strain evidence="5">Huo1</strain>
        <tissue evidence="5">Leaf</tissue>
    </source>
</reference>
<keyword evidence="3" id="KW-1133">Transmembrane helix</keyword>
<dbReference type="PANTHER" id="PTHR14490">
    <property type="entry name" value="ZINC FINGER, ZZ TYPE"/>
    <property type="match status" value="1"/>
</dbReference>
<feature type="compositionally biased region" description="Basic residues" evidence="2">
    <location>
        <begin position="716"/>
        <end position="725"/>
    </location>
</feature>
<feature type="compositionally biased region" description="Acidic residues" evidence="2">
    <location>
        <begin position="455"/>
        <end position="464"/>
    </location>
</feature>
<proteinExistence type="inferred from homology"/>
<dbReference type="PANTHER" id="PTHR14490:SF5">
    <property type="entry name" value="PROTEIN KRI1 HOMOLOG"/>
    <property type="match status" value="1"/>
</dbReference>
<organism evidence="5">
    <name type="scientific">Salvia splendens</name>
    <name type="common">Scarlet sage</name>
    <dbReference type="NCBI Taxonomy" id="180675"/>
    <lineage>
        <taxon>Eukaryota</taxon>
        <taxon>Viridiplantae</taxon>
        <taxon>Streptophyta</taxon>
        <taxon>Embryophyta</taxon>
        <taxon>Tracheophyta</taxon>
        <taxon>Spermatophyta</taxon>
        <taxon>Magnoliopsida</taxon>
        <taxon>eudicotyledons</taxon>
        <taxon>Gunneridae</taxon>
        <taxon>Pentapetalae</taxon>
        <taxon>asterids</taxon>
        <taxon>lamiids</taxon>
        <taxon>Lamiales</taxon>
        <taxon>Lamiaceae</taxon>
        <taxon>Nepetoideae</taxon>
        <taxon>Mentheae</taxon>
        <taxon>Salviinae</taxon>
        <taxon>Salvia</taxon>
        <taxon>Salvia subgen. Calosphace</taxon>
        <taxon>core Calosphace</taxon>
    </lineage>
</organism>
<feature type="transmembrane region" description="Helical" evidence="3">
    <location>
        <begin position="179"/>
        <end position="200"/>
    </location>
</feature>
<feature type="region of interest" description="Disordered" evidence="2">
    <location>
        <begin position="636"/>
        <end position="665"/>
    </location>
</feature>
<feature type="compositionally biased region" description="Acidic residues" evidence="2">
    <location>
        <begin position="434"/>
        <end position="445"/>
    </location>
</feature>
<keyword evidence="3" id="KW-0472">Membrane</keyword>
<feature type="domain" description="Kri1-like C-terminal" evidence="4">
    <location>
        <begin position="734"/>
        <end position="812"/>
    </location>
</feature>
<feature type="compositionally biased region" description="Basic and acidic residues" evidence="2">
    <location>
        <begin position="835"/>
        <end position="845"/>
    </location>
</feature>
<keyword evidence="6" id="KW-1185">Reference proteome</keyword>
<feature type="compositionally biased region" description="Basic and acidic residues" evidence="2">
    <location>
        <begin position="302"/>
        <end position="314"/>
    </location>
</feature>
<evidence type="ECO:0000313" key="6">
    <source>
        <dbReference type="Proteomes" id="UP000298416"/>
    </source>
</evidence>
<sequence length="895" mass="103352">MTLTGFGNFDPVKDPTNYNLVDPPLMDTVAVPRGGWTADQIDLPTTSFKPMNSIIVSHKIEGKKEATQLHRAREIEEMDDTQTEQRKLFAAPVIFILVFAFHIVSNYIDSQKNKKGSGENLDGKLRREIKQLLKEASTLSQPSTFAQAAKLRRTAAAKEKELARYLEMKEKDMKLSVSAYGKHLMISKVFTYFVLILWFWKIPVATISDQLVHPFGRLLSWRAGSSLKDSVVIGIIPWLIVSTRVSKFVCRKVFDLNPPAMDRLQLFAGAGDSSDEDISKIEIDQEFAKRYEHNKKREELHRYEALKKQGKVDSSDSEESSSEEEFTKPSKKTDAKFFDALIKVKNQDPILREPDAKLFDSNTDDSDEDEDSAIKKKEKKGKPMYLKDVVSKQLIEAGPELSDEEEENGDDANKVKSYSQELEERRKLIVQSLDEGETDGDDDDGDFLRVKSGKDEEDEEEDDVLGEKMDKYFGEDTNLDDEMMFLKDFFRKRLYDEESNVRGDVEVDISEDEDEVEKQEDYEREFNFRFEENAGDRVMGHSRRVEGSVRKKDNARKSQRERKEERMAQAEFERKEELKRLKNLKKKEINEKLEKIREVAGIGKAEGVFLDKDDLEDEFDPEAHYRKMKEAFGEEYYGAEDVDPQFGSDDDEDEEGLEKPDFDKEDELLGLDKGWDEVDEAGAGFKSVRERIMKDRLAKGEEDVVDEDEGDERKERGSKRKRKHKPSEVEKAVIEELLDEYYKLDYEDTIGDLKTRFKYRPVKAKRFGLTSEEILALDDKELNQYVSLKKIAPYREKEWKVPRIKTIQLKESKYRKGNSSRAVDEDKKGRHHEGKGKEVEDKAVGSEKSQPVESNGDEATISRKRKRKQQQAELKISQSRLMAYGKIPSKSKSKN</sequence>
<reference evidence="5" key="1">
    <citation type="submission" date="2018-01" db="EMBL/GenBank/DDBJ databases">
        <authorList>
            <person name="Mao J.F."/>
        </authorList>
    </citation>
    <scope>NUCLEOTIDE SEQUENCE</scope>
    <source>
        <strain evidence="5">Huo1</strain>
        <tissue evidence="5">Leaf</tissue>
    </source>
</reference>
<comment type="similarity">
    <text evidence="1">Belongs to the KRI1 family.</text>
</comment>